<comment type="caution">
    <text evidence="1">The sequence shown here is derived from an EMBL/GenBank/DDBJ whole genome shotgun (WGS) entry which is preliminary data.</text>
</comment>
<organism evidence="1 2">
    <name type="scientific">Culex pipiens pipiens</name>
    <name type="common">Northern house mosquito</name>
    <dbReference type="NCBI Taxonomy" id="38569"/>
    <lineage>
        <taxon>Eukaryota</taxon>
        <taxon>Metazoa</taxon>
        <taxon>Ecdysozoa</taxon>
        <taxon>Arthropoda</taxon>
        <taxon>Hexapoda</taxon>
        <taxon>Insecta</taxon>
        <taxon>Pterygota</taxon>
        <taxon>Neoptera</taxon>
        <taxon>Endopterygota</taxon>
        <taxon>Diptera</taxon>
        <taxon>Nematocera</taxon>
        <taxon>Culicoidea</taxon>
        <taxon>Culicidae</taxon>
        <taxon>Culicinae</taxon>
        <taxon>Culicini</taxon>
        <taxon>Culex</taxon>
        <taxon>Culex</taxon>
    </lineage>
</organism>
<proteinExistence type="predicted"/>
<dbReference type="AlphaFoldDB" id="A0ABD1D975"/>
<dbReference type="Proteomes" id="UP001562425">
    <property type="component" value="Unassembled WGS sequence"/>
</dbReference>
<keyword evidence="2" id="KW-1185">Reference proteome</keyword>
<name>A0ABD1D975_CULPP</name>
<accession>A0ABD1D975</accession>
<sequence length="71" mass="8558">MYLRRSFIVGRITVNKNPMRKDHITEIVTNHQGEMTIDEKETMHIIYPAVDPLPEDYAWPMFRRDMQDMFS</sequence>
<evidence type="ECO:0000313" key="2">
    <source>
        <dbReference type="Proteomes" id="UP001562425"/>
    </source>
</evidence>
<protein>
    <submittedName>
        <fullName evidence="1">Uncharacterized protein</fullName>
    </submittedName>
</protein>
<reference evidence="1 2" key="1">
    <citation type="submission" date="2024-05" db="EMBL/GenBank/DDBJ databases">
        <title>Culex pipiens pipiens assembly and annotation.</title>
        <authorList>
            <person name="Alout H."/>
            <person name="Durand T."/>
        </authorList>
    </citation>
    <scope>NUCLEOTIDE SEQUENCE [LARGE SCALE GENOMIC DNA]</scope>
    <source>
        <strain evidence="1">HA-2024</strain>
        <tissue evidence="1">Whole body</tissue>
    </source>
</reference>
<dbReference type="EMBL" id="JBEHCU010006800">
    <property type="protein sequence ID" value="KAL1396205.1"/>
    <property type="molecule type" value="Genomic_DNA"/>
</dbReference>
<gene>
    <name evidence="1" type="ORF">pipiens_010684</name>
</gene>
<evidence type="ECO:0000313" key="1">
    <source>
        <dbReference type="EMBL" id="KAL1396205.1"/>
    </source>
</evidence>